<dbReference type="InterPro" id="IPR003256">
    <property type="entry name" value="Ribosomal_uL24"/>
</dbReference>
<reference evidence="9" key="1">
    <citation type="journal article" date="2018" name="Genome Biol. Evol.">
        <title>Mitochondrial and Plastid Genomes from Coralline Red Algae Provide Insights into the Incongruent Evolutionary Histories of Organelles.</title>
        <authorList>
            <person name="Lee J."/>
            <person name="Song H.J."/>
            <person name="In Park S."/>
            <person name="Lee Y.M."/>
            <person name="Jeong S.Y."/>
            <person name="Oh Cho T."/>
            <person name="Kim J.H."/>
            <person name="Choi H.G."/>
            <person name="Choi C.G."/>
            <person name="Nelson W.A."/>
            <person name="Fredericq S."/>
            <person name="Bhattacharya D."/>
            <person name="Su Yoon H."/>
        </authorList>
    </citation>
    <scope>NUCLEOTIDE SEQUENCE</scope>
</reference>
<protein>
    <recommendedName>
        <fullName evidence="5">Large ribosomal subunit protein uL24c</fullName>
    </recommendedName>
    <alternativeName>
        <fullName evidence="6">50S ribosomal protein L24, chloroplastic</fullName>
    </alternativeName>
</protein>
<dbReference type="PANTHER" id="PTHR12903">
    <property type="entry name" value="MITOCHONDRIAL RIBOSOMAL PROTEIN L24"/>
    <property type="match status" value="1"/>
</dbReference>
<sequence>MKKKVSKYKIHVKTGDIVKIISGKEKGKFGPIIRVFPKTSMVIVKDLNLKIKHQQPKQKGESGEIRRNEAPIHSSNVMLYSTETKVSSRFTIQVNANKKLRILKKNNEIVKENQLK</sequence>
<keyword evidence="9" id="KW-0934">Plastid</keyword>
<dbReference type="GO" id="GO:0003735">
    <property type="term" value="F:structural constituent of ribosome"/>
    <property type="evidence" value="ECO:0007669"/>
    <property type="project" value="InterPro"/>
</dbReference>
<dbReference type="GO" id="GO:0006412">
    <property type="term" value="P:translation"/>
    <property type="evidence" value="ECO:0007669"/>
    <property type="project" value="InterPro"/>
</dbReference>
<gene>
    <name evidence="9" type="primary">rpl24</name>
</gene>
<dbReference type="InterPro" id="IPR057264">
    <property type="entry name" value="Ribosomal_uL24_C"/>
</dbReference>
<dbReference type="SUPFAM" id="SSF50104">
    <property type="entry name" value="Translation proteins SH3-like domain"/>
    <property type="match status" value="1"/>
</dbReference>
<name>A0A3G3MHD2_9FLOR</name>
<evidence type="ECO:0000256" key="7">
    <source>
        <dbReference type="RuleBase" id="RU003477"/>
    </source>
</evidence>
<comment type="function">
    <text evidence="1">One of two assembly initiator proteins, it binds directly to the 5'-end of the 23S rRNA, where it nucleates assembly of the 50S subunit.</text>
</comment>
<keyword evidence="4 7" id="KW-0687">Ribonucleoprotein</keyword>
<keyword evidence="3 7" id="KW-0689">Ribosomal protein</keyword>
<evidence type="ECO:0000256" key="2">
    <source>
        <dbReference type="ARBA" id="ARBA00010618"/>
    </source>
</evidence>
<dbReference type="Gene3D" id="2.30.30.30">
    <property type="match status" value="1"/>
</dbReference>
<evidence type="ECO:0000313" key="9">
    <source>
        <dbReference type="EMBL" id="AYR06227.1"/>
    </source>
</evidence>
<evidence type="ECO:0000256" key="5">
    <source>
        <dbReference type="ARBA" id="ARBA00035282"/>
    </source>
</evidence>
<dbReference type="GO" id="GO:0003723">
    <property type="term" value="F:RNA binding"/>
    <property type="evidence" value="ECO:0007669"/>
    <property type="project" value="InterPro"/>
</dbReference>
<dbReference type="CDD" id="cd06089">
    <property type="entry name" value="KOW_RPL26"/>
    <property type="match status" value="1"/>
</dbReference>
<geneLocation type="plastid" evidence="9"/>
<dbReference type="Pfam" id="PF00467">
    <property type="entry name" value="KOW"/>
    <property type="match status" value="1"/>
</dbReference>
<dbReference type="InterPro" id="IPR005824">
    <property type="entry name" value="KOW"/>
</dbReference>
<dbReference type="InterPro" id="IPR008991">
    <property type="entry name" value="Translation_prot_SH3-like_sf"/>
</dbReference>
<evidence type="ECO:0000256" key="1">
    <source>
        <dbReference type="ARBA" id="ARBA00004072"/>
    </source>
</evidence>
<evidence type="ECO:0000256" key="6">
    <source>
        <dbReference type="ARBA" id="ARBA00035361"/>
    </source>
</evidence>
<accession>A0A3G3MHD2</accession>
<organism evidence="9">
    <name type="scientific">Renouxia sp</name>
    <dbReference type="NCBI Taxonomy" id="2485823"/>
    <lineage>
        <taxon>Eukaryota</taxon>
        <taxon>Rhodophyta</taxon>
        <taxon>Florideophyceae</taxon>
        <taxon>Corallinophycidae</taxon>
        <taxon>Rhodogorgonales</taxon>
        <taxon>Rhodogorgonaceae</taxon>
        <taxon>Renouxia</taxon>
    </lineage>
</organism>
<dbReference type="InterPro" id="IPR014722">
    <property type="entry name" value="Rib_uL2_dom2"/>
</dbReference>
<evidence type="ECO:0000256" key="3">
    <source>
        <dbReference type="ARBA" id="ARBA00022980"/>
    </source>
</evidence>
<dbReference type="SMART" id="SM00739">
    <property type="entry name" value="KOW"/>
    <property type="match status" value="1"/>
</dbReference>
<dbReference type="HAMAP" id="MF_01326_B">
    <property type="entry name" value="Ribosomal_uL24_B"/>
    <property type="match status" value="1"/>
</dbReference>
<dbReference type="EMBL" id="MH281629">
    <property type="protein sequence ID" value="AYR06227.1"/>
    <property type="molecule type" value="Genomic_DNA"/>
</dbReference>
<dbReference type="Pfam" id="PF17136">
    <property type="entry name" value="ribosomal_L24"/>
    <property type="match status" value="1"/>
</dbReference>
<dbReference type="InterPro" id="IPR041988">
    <property type="entry name" value="Ribosomal_uL24_KOW"/>
</dbReference>
<comment type="similarity">
    <text evidence="2 7">Belongs to the universal ribosomal protein uL24 family.</text>
</comment>
<evidence type="ECO:0000259" key="8">
    <source>
        <dbReference type="SMART" id="SM00739"/>
    </source>
</evidence>
<dbReference type="GO" id="GO:0005840">
    <property type="term" value="C:ribosome"/>
    <property type="evidence" value="ECO:0007669"/>
    <property type="project" value="UniProtKB-KW"/>
</dbReference>
<evidence type="ECO:0000256" key="4">
    <source>
        <dbReference type="ARBA" id="ARBA00023274"/>
    </source>
</evidence>
<dbReference type="NCBIfam" id="TIGR01079">
    <property type="entry name" value="rplX_bact"/>
    <property type="match status" value="1"/>
</dbReference>
<proteinExistence type="inferred from homology"/>
<dbReference type="AlphaFoldDB" id="A0A3G3MHD2"/>
<dbReference type="GO" id="GO:1990904">
    <property type="term" value="C:ribonucleoprotein complex"/>
    <property type="evidence" value="ECO:0007669"/>
    <property type="project" value="UniProtKB-KW"/>
</dbReference>
<dbReference type="PROSITE" id="PS01108">
    <property type="entry name" value="RIBOSOMAL_L24"/>
    <property type="match status" value="1"/>
</dbReference>
<dbReference type="InterPro" id="IPR005825">
    <property type="entry name" value="Ribosomal_uL24_CS"/>
</dbReference>
<feature type="domain" description="KOW" evidence="8">
    <location>
        <begin position="11"/>
        <end position="38"/>
    </location>
</feature>